<dbReference type="PANTHER" id="PTHR21462:SF2">
    <property type="entry name" value="CELL SURFACE GLYCOPROTEIN CD200 RECEPTOR 2"/>
    <property type="match status" value="1"/>
</dbReference>
<evidence type="ECO:0000259" key="7">
    <source>
        <dbReference type="Pfam" id="PF07686"/>
    </source>
</evidence>
<keyword evidence="6" id="KW-0325">Glycoprotein</keyword>
<dbReference type="AlphaFoldDB" id="A0AAD5FGV6"/>
<dbReference type="GO" id="GO:0016020">
    <property type="term" value="C:membrane"/>
    <property type="evidence" value="ECO:0007669"/>
    <property type="project" value="UniProtKB-SubCell"/>
</dbReference>
<evidence type="ECO:0000256" key="3">
    <source>
        <dbReference type="ARBA" id="ARBA00022989"/>
    </source>
</evidence>
<proteinExistence type="predicted"/>
<reference evidence="8" key="1">
    <citation type="submission" date="2018-07" db="EMBL/GenBank/DDBJ databases">
        <title>Comparative genomics of catfishes provides insights into carnivory and benthic adaptation.</title>
        <authorList>
            <person name="Zhang Y."/>
            <person name="Wang D."/>
            <person name="Peng Z."/>
            <person name="Zheng S."/>
            <person name="Shao F."/>
            <person name="Tao W."/>
        </authorList>
    </citation>
    <scope>NUCLEOTIDE SEQUENCE</scope>
    <source>
        <strain evidence="8">Chongqing</strain>
    </source>
</reference>
<keyword evidence="8" id="KW-0675">Receptor</keyword>
<dbReference type="Gene3D" id="2.60.40.10">
    <property type="entry name" value="Immunoglobulins"/>
    <property type="match status" value="1"/>
</dbReference>
<comment type="caution">
    <text evidence="8">The sequence shown here is derived from an EMBL/GenBank/DDBJ whole genome shotgun (WGS) entry which is preliminary data.</text>
</comment>
<organism evidence="8 9">
    <name type="scientific">Silurus asotus</name>
    <name type="common">Amur catfish</name>
    <name type="synonym">Parasilurus asotus</name>
    <dbReference type="NCBI Taxonomy" id="30991"/>
    <lineage>
        <taxon>Eukaryota</taxon>
        <taxon>Metazoa</taxon>
        <taxon>Chordata</taxon>
        <taxon>Craniata</taxon>
        <taxon>Vertebrata</taxon>
        <taxon>Euteleostomi</taxon>
        <taxon>Actinopterygii</taxon>
        <taxon>Neopterygii</taxon>
        <taxon>Teleostei</taxon>
        <taxon>Ostariophysi</taxon>
        <taxon>Siluriformes</taxon>
        <taxon>Siluridae</taxon>
        <taxon>Silurus</taxon>
    </lineage>
</organism>
<feature type="non-terminal residue" evidence="8">
    <location>
        <position position="1"/>
    </location>
</feature>
<dbReference type="GO" id="GO:0150077">
    <property type="term" value="P:regulation of neuroinflammatory response"/>
    <property type="evidence" value="ECO:0007669"/>
    <property type="project" value="InterPro"/>
</dbReference>
<keyword evidence="9" id="KW-1185">Reference proteome</keyword>
<dbReference type="InterPro" id="IPR036179">
    <property type="entry name" value="Ig-like_dom_sf"/>
</dbReference>
<dbReference type="GO" id="GO:0038023">
    <property type="term" value="F:signaling receptor activity"/>
    <property type="evidence" value="ECO:0007669"/>
    <property type="project" value="InterPro"/>
</dbReference>
<evidence type="ECO:0000256" key="6">
    <source>
        <dbReference type="ARBA" id="ARBA00023180"/>
    </source>
</evidence>
<dbReference type="InterPro" id="IPR013106">
    <property type="entry name" value="Ig_V-set"/>
</dbReference>
<dbReference type="Proteomes" id="UP001205998">
    <property type="component" value="Unassembled WGS sequence"/>
</dbReference>
<sequence>ILNLKSSSMCLTGFRNEYVELGTTVSLNCNNIKIAWQDLIFVIWKIYLRDKNCTIAMAKNDSDYDSCQDGKRLNRTEDGVYHLIIPHFSVRDEGNYNCDISYKSGGWLENIIVSGFAKPKLTGWLENENGDNVAVCEAKSNLPVSVSWEAPCNSYIPITQTNETTGQLFTVISRFHLDCDLSHTNLTCV</sequence>
<protein>
    <submittedName>
        <fullName evidence="8">Cell surface glycoprotein CD200 receptor 1-A isoform X1</fullName>
    </submittedName>
</protein>
<dbReference type="InterPro" id="IPR013783">
    <property type="entry name" value="Ig-like_fold"/>
</dbReference>
<accession>A0AAD5FGV6</accession>
<dbReference type="InterPro" id="IPR040012">
    <property type="entry name" value="CD200R"/>
</dbReference>
<evidence type="ECO:0000256" key="2">
    <source>
        <dbReference type="ARBA" id="ARBA00022692"/>
    </source>
</evidence>
<evidence type="ECO:0000313" key="8">
    <source>
        <dbReference type="EMBL" id="KAI5615433.1"/>
    </source>
</evidence>
<evidence type="ECO:0000256" key="5">
    <source>
        <dbReference type="ARBA" id="ARBA00023157"/>
    </source>
</evidence>
<evidence type="ECO:0000256" key="1">
    <source>
        <dbReference type="ARBA" id="ARBA00004167"/>
    </source>
</evidence>
<dbReference type="PANTHER" id="PTHR21462">
    <property type="entry name" value="CELL SURFACE GLYCOPROTEIN OX2 RECEPTOR PRECURSOR"/>
    <property type="match status" value="1"/>
</dbReference>
<comment type="subcellular location">
    <subcellularLocation>
        <location evidence="1">Membrane</location>
        <topology evidence="1">Single-pass membrane protein</topology>
    </subcellularLocation>
</comment>
<keyword evidence="2" id="KW-0812">Transmembrane</keyword>
<feature type="domain" description="Immunoglobulin V-set" evidence="7">
    <location>
        <begin position="19"/>
        <end position="103"/>
    </location>
</feature>
<keyword evidence="4" id="KW-0472">Membrane</keyword>
<dbReference type="Pfam" id="PF07686">
    <property type="entry name" value="V-set"/>
    <property type="match status" value="1"/>
</dbReference>
<feature type="non-terminal residue" evidence="8">
    <location>
        <position position="189"/>
    </location>
</feature>
<keyword evidence="5" id="KW-1015">Disulfide bond</keyword>
<gene>
    <name evidence="8" type="ORF">C0J50_0114</name>
</gene>
<evidence type="ECO:0000256" key="4">
    <source>
        <dbReference type="ARBA" id="ARBA00023136"/>
    </source>
</evidence>
<dbReference type="EMBL" id="MU554589">
    <property type="protein sequence ID" value="KAI5615433.1"/>
    <property type="molecule type" value="Genomic_DNA"/>
</dbReference>
<dbReference type="SUPFAM" id="SSF48726">
    <property type="entry name" value="Immunoglobulin"/>
    <property type="match status" value="1"/>
</dbReference>
<keyword evidence="3" id="KW-1133">Transmembrane helix</keyword>
<evidence type="ECO:0000313" key="9">
    <source>
        <dbReference type="Proteomes" id="UP001205998"/>
    </source>
</evidence>
<name>A0AAD5FGV6_SILAS</name>